<gene>
    <name evidence="13" type="ORF">CSSPJE1EN2_LOCUS24977</name>
</gene>
<evidence type="ECO:0000259" key="12">
    <source>
        <dbReference type="PROSITE" id="PS50071"/>
    </source>
</evidence>
<dbReference type="InterPro" id="IPR045224">
    <property type="entry name" value="HDZip_class_I_plant"/>
</dbReference>
<dbReference type="CDD" id="cd00086">
    <property type="entry name" value="homeodomain"/>
    <property type="match status" value="1"/>
</dbReference>
<feature type="domain" description="Homeobox" evidence="12">
    <location>
        <begin position="88"/>
        <end position="148"/>
    </location>
</feature>
<dbReference type="Proteomes" id="UP001497522">
    <property type="component" value="Unassembled WGS sequence"/>
</dbReference>
<reference evidence="13" key="1">
    <citation type="submission" date="2024-03" db="EMBL/GenBank/DDBJ databases">
        <authorList>
            <consortium name="ELIXIR-Norway"/>
            <consortium name="Elixir Norway"/>
        </authorList>
    </citation>
    <scope>NUCLEOTIDE SEQUENCE</scope>
</reference>
<keyword evidence="10" id="KW-0175">Coiled coil</keyword>
<evidence type="ECO:0000256" key="4">
    <source>
        <dbReference type="ARBA" id="ARBA00023155"/>
    </source>
</evidence>
<dbReference type="EMBL" id="CAXHBF010000077">
    <property type="protein sequence ID" value="CAK9855045.1"/>
    <property type="molecule type" value="Genomic_DNA"/>
</dbReference>
<evidence type="ECO:0000256" key="6">
    <source>
        <dbReference type="ARBA" id="ARBA00023242"/>
    </source>
</evidence>
<evidence type="ECO:0000256" key="2">
    <source>
        <dbReference type="ARBA" id="ARBA00023015"/>
    </source>
</evidence>
<sequence>MVVTSVAFFSPNYLLTTHKQVSESTPDSLVAMLASCNSMGLQVPHSGGGLEDAVVGCGQKRPFYPSFVDGSLGGEEAGVDDDGVDDCSPSVEKKRRLTFDQVRSLERNFELENKLEPERKMQLAKELGLQPRQVAVWFQNRRARWKTKQLERDYEVLSLDYNRMKAEYETIVLEKEKLKTEAEMISELVTQQTTSEPAAAQWKQQQLPSSTPITVDIISSSKSKESKEQSTTSSGSNNSSEILDTDSPRAIDNYRLSLCNQATVTREKEDDEEEEQQQLHQGLTNCSQFISESFGGDPSLLHVHASFWGVDGECVGFFGFLLY</sequence>
<dbReference type="InterPro" id="IPR000047">
    <property type="entry name" value="HTH_motif"/>
</dbReference>
<name>A0ABP0ZX27_9BRYO</name>
<feature type="region of interest" description="Disordered" evidence="11">
    <location>
        <begin position="219"/>
        <end position="246"/>
    </location>
</feature>
<evidence type="ECO:0000256" key="8">
    <source>
        <dbReference type="PROSITE-ProRule" id="PRU00108"/>
    </source>
</evidence>
<dbReference type="InterPro" id="IPR003106">
    <property type="entry name" value="Leu_zip_homeo"/>
</dbReference>
<organism evidence="13 14">
    <name type="scientific">Sphagnum jensenii</name>
    <dbReference type="NCBI Taxonomy" id="128206"/>
    <lineage>
        <taxon>Eukaryota</taxon>
        <taxon>Viridiplantae</taxon>
        <taxon>Streptophyta</taxon>
        <taxon>Embryophyta</taxon>
        <taxon>Bryophyta</taxon>
        <taxon>Sphagnophytina</taxon>
        <taxon>Sphagnopsida</taxon>
        <taxon>Sphagnales</taxon>
        <taxon>Sphagnaceae</taxon>
        <taxon>Sphagnum</taxon>
    </lineage>
</organism>
<dbReference type="InterPro" id="IPR017970">
    <property type="entry name" value="Homeobox_CS"/>
</dbReference>
<evidence type="ECO:0000256" key="11">
    <source>
        <dbReference type="SAM" id="MobiDB-lite"/>
    </source>
</evidence>
<keyword evidence="2" id="KW-0805">Transcription regulation</keyword>
<dbReference type="Pfam" id="PF00046">
    <property type="entry name" value="Homeodomain"/>
    <property type="match status" value="1"/>
</dbReference>
<comment type="subcellular location">
    <subcellularLocation>
        <location evidence="1 8 9">Nucleus</location>
    </subcellularLocation>
</comment>
<evidence type="ECO:0000256" key="3">
    <source>
        <dbReference type="ARBA" id="ARBA00023125"/>
    </source>
</evidence>
<dbReference type="PANTHER" id="PTHR24326">
    <property type="entry name" value="HOMEOBOX-LEUCINE ZIPPER PROTEIN"/>
    <property type="match status" value="1"/>
</dbReference>
<evidence type="ECO:0000256" key="1">
    <source>
        <dbReference type="ARBA" id="ARBA00004123"/>
    </source>
</evidence>
<dbReference type="PROSITE" id="PS00027">
    <property type="entry name" value="HOMEOBOX_1"/>
    <property type="match status" value="1"/>
</dbReference>
<dbReference type="Gene3D" id="1.10.10.60">
    <property type="entry name" value="Homeodomain-like"/>
    <property type="match status" value="1"/>
</dbReference>
<comment type="caution">
    <text evidence="13">The sequence shown here is derived from an EMBL/GenBank/DDBJ whole genome shotgun (WGS) entry which is preliminary data.</text>
</comment>
<dbReference type="SMART" id="SM00389">
    <property type="entry name" value="HOX"/>
    <property type="match status" value="1"/>
</dbReference>
<dbReference type="PANTHER" id="PTHR24326:SF606">
    <property type="entry name" value="HOMEOBOX-LEUCINE ZIPPER PROTEIN ATHB-54"/>
    <property type="match status" value="1"/>
</dbReference>
<evidence type="ECO:0000313" key="14">
    <source>
        <dbReference type="Proteomes" id="UP001497522"/>
    </source>
</evidence>
<dbReference type="SUPFAM" id="SSF46689">
    <property type="entry name" value="Homeodomain-like"/>
    <property type="match status" value="1"/>
</dbReference>
<keyword evidence="3 8" id="KW-0238">DNA-binding</keyword>
<evidence type="ECO:0000256" key="7">
    <source>
        <dbReference type="ARBA" id="ARBA00025748"/>
    </source>
</evidence>
<feature type="non-terminal residue" evidence="13">
    <location>
        <position position="323"/>
    </location>
</feature>
<dbReference type="InterPro" id="IPR009057">
    <property type="entry name" value="Homeodomain-like_sf"/>
</dbReference>
<accession>A0ABP0ZX27</accession>
<evidence type="ECO:0000256" key="10">
    <source>
        <dbReference type="SAM" id="Coils"/>
    </source>
</evidence>
<protein>
    <recommendedName>
        <fullName evidence="12">Homeobox domain-containing protein</fullName>
    </recommendedName>
</protein>
<dbReference type="PROSITE" id="PS50071">
    <property type="entry name" value="HOMEOBOX_2"/>
    <property type="match status" value="1"/>
</dbReference>
<dbReference type="InterPro" id="IPR001356">
    <property type="entry name" value="HD"/>
</dbReference>
<comment type="similarity">
    <text evidence="7">Belongs to the HD-ZIP homeobox family. Class I subfamily.</text>
</comment>
<feature type="coiled-coil region" evidence="10">
    <location>
        <begin position="147"/>
        <end position="181"/>
    </location>
</feature>
<proteinExistence type="inferred from homology"/>
<feature type="DNA-binding region" description="Homeobox" evidence="8">
    <location>
        <begin position="90"/>
        <end position="149"/>
    </location>
</feature>
<evidence type="ECO:0000313" key="13">
    <source>
        <dbReference type="EMBL" id="CAK9855045.1"/>
    </source>
</evidence>
<keyword evidence="4 8" id="KW-0371">Homeobox</keyword>
<dbReference type="Pfam" id="PF02183">
    <property type="entry name" value="HALZ"/>
    <property type="match status" value="1"/>
</dbReference>
<keyword evidence="5" id="KW-0804">Transcription</keyword>
<dbReference type="PRINTS" id="PR00031">
    <property type="entry name" value="HTHREPRESSR"/>
</dbReference>
<evidence type="ECO:0000256" key="5">
    <source>
        <dbReference type="ARBA" id="ARBA00023163"/>
    </source>
</evidence>
<keyword evidence="6 8" id="KW-0539">Nucleus</keyword>
<keyword evidence="14" id="KW-1185">Reference proteome</keyword>
<feature type="compositionally biased region" description="Low complexity" evidence="11">
    <location>
        <begin position="229"/>
        <end position="240"/>
    </location>
</feature>
<evidence type="ECO:0000256" key="9">
    <source>
        <dbReference type="RuleBase" id="RU000682"/>
    </source>
</evidence>